<reference evidence="2" key="1">
    <citation type="submission" date="2016-04" db="EMBL/GenBank/DDBJ databases">
        <authorList>
            <person name="Evans L.H."/>
            <person name="Alamgir A."/>
            <person name="Owens N."/>
            <person name="Weber N.D."/>
            <person name="Virtaneva K."/>
            <person name="Barbian K."/>
            <person name="Babar A."/>
            <person name="Rosenke K."/>
        </authorList>
    </citation>
    <scope>NUCLEOTIDE SEQUENCE</scope>
    <source>
        <strain evidence="2">86</strain>
    </source>
</reference>
<name>A0A212KES1_9DELT</name>
<dbReference type="AlphaFoldDB" id="A0A212KES1"/>
<dbReference type="EMBL" id="FLUQ01000006">
    <property type="protein sequence ID" value="SBW10025.1"/>
    <property type="molecule type" value="Genomic_DNA"/>
</dbReference>
<protein>
    <recommendedName>
        <fullName evidence="1">Polysaccharide biosynthesis enzyme WcbI domain-containing protein</fullName>
    </recommendedName>
</protein>
<organism evidence="2">
    <name type="scientific">uncultured delta proteobacterium</name>
    <dbReference type="NCBI Taxonomy" id="34034"/>
    <lineage>
        <taxon>Bacteria</taxon>
        <taxon>Deltaproteobacteria</taxon>
        <taxon>environmental samples</taxon>
    </lineage>
</organism>
<dbReference type="Gene3D" id="3.40.50.12080">
    <property type="match status" value="2"/>
</dbReference>
<dbReference type="Pfam" id="PF18588">
    <property type="entry name" value="WcbI"/>
    <property type="match status" value="1"/>
</dbReference>
<evidence type="ECO:0000313" key="2">
    <source>
        <dbReference type="EMBL" id="SBW10025.1"/>
    </source>
</evidence>
<feature type="domain" description="Polysaccharide biosynthesis enzyme WcbI" evidence="1">
    <location>
        <begin position="9"/>
        <end position="203"/>
    </location>
</feature>
<sequence length="277" mass="31420">MNVDAREDCLIHANCQAEPLARLLLASPEFAARWRIRIYTNYTREAIPAAALKNASLFLYQHLTPEWGELSSESLLARIGPQTRPVCIPTMFFLGYWPFWTKNSPMEFGDYFLDKLFEAGAGKPEMLRIYLRGDVTKMADLEDVVRKTLETEFAKEERCAVKTAGFVAENWKTTRMFQTVNHPDTPLLLHVAQGLLACLGLPPLPAAVCEAFTYDYEGFCLPIHPGVAAFHGLPFAGEETLYPVFGRGMTFSQYVSRYIDCRINHLEETFLGYLQMV</sequence>
<accession>A0A212KES1</accession>
<evidence type="ECO:0000259" key="1">
    <source>
        <dbReference type="Pfam" id="PF18588"/>
    </source>
</evidence>
<gene>
    <name evidence="2" type="ORF">KL86DPRO_60003</name>
</gene>
<proteinExistence type="predicted"/>
<dbReference type="InterPro" id="IPR041307">
    <property type="entry name" value="WcbI"/>
</dbReference>